<dbReference type="InterPro" id="IPR005467">
    <property type="entry name" value="His_kinase_dom"/>
</dbReference>
<dbReference type="Pfam" id="PF02518">
    <property type="entry name" value="HATPase_c"/>
    <property type="match status" value="1"/>
</dbReference>
<reference evidence="9 10" key="1">
    <citation type="journal article" date="2010" name="J. Bacteriol.">
        <title>Genome sequence of the oligotrophic marine Gammaproteobacterium HTCC2143, isolated from the Oregon Coast.</title>
        <authorList>
            <person name="Oh H.M."/>
            <person name="Kang I."/>
            <person name="Ferriera S."/>
            <person name="Giovannoni S.J."/>
            <person name="Cho J.C."/>
        </authorList>
    </citation>
    <scope>NUCLEOTIDE SEQUENCE [LARGE SCALE GENOMIC DNA]</scope>
    <source>
        <strain evidence="9 10">HTCC2143</strain>
    </source>
</reference>
<dbReference type="GO" id="GO:0005886">
    <property type="term" value="C:plasma membrane"/>
    <property type="evidence" value="ECO:0007669"/>
    <property type="project" value="UniProtKB-ARBA"/>
</dbReference>
<dbReference type="Gene3D" id="1.10.287.130">
    <property type="match status" value="1"/>
</dbReference>
<dbReference type="eggNOG" id="COG4251">
    <property type="taxonomic scope" value="Bacteria"/>
</dbReference>
<dbReference type="CDD" id="cd06225">
    <property type="entry name" value="HAMP"/>
    <property type="match status" value="1"/>
</dbReference>
<dbReference type="PROSITE" id="PS50109">
    <property type="entry name" value="HIS_KIN"/>
    <property type="match status" value="1"/>
</dbReference>
<dbReference type="InterPro" id="IPR003594">
    <property type="entry name" value="HATPase_dom"/>
</dbReference>
<keyword evidence="7" id="KW-1133">Transmembrane helix</keyword>
<dbReference type="PANTHER" id="PTHR42878">
    <property type="entry name" value="TWO-COMPONENT HISTIDINE KINASE"/>
    <property type="match status" value="1"/>
</dbReference>
<keyword evidence="3" id="KW-0597">Phosphoprotein</keyword>
<dbReference type="SMART" id="SM00387">
    <property type="entry name" value="HATPase_c"/>
    <property type="match status" value="1"/>
</dbReference>
<dbReference type="PRINTS" id="PR00344">
    <property type="entry name" value="BCTRLSENSOR"/>
</dbReference>
<protein>
    <recommendedName>
        <fullName evidence="2">histidine kinase</fullName>
        <ecNumber evidence="2">2.7.13.3</ecNumber>
    </recommendedName>
</protein>
<dbReference type="InterPro" id="IPR036890">
    <property type="entry name" value="HATPase_C_sf"/>
</dbReference>
<evidence type="ECO:0000256" key="1">
    <source>
        <dbReference type="ARBA" id="ARBA00000085"/>
    </source>
</evidence>
<dbReference type="GO" id="GO:0030295">
    <property type="term" value="F:protein kinase activator activity"/>
    <property type="evidence" value="ECO:0007669"/>
    <property type="project" value="TreeGrafter"/>
</dbReference>
<keyword evidence="7" id="KW-0812">Transmembrane</keyword>
<name>A0YEG9_9GAMM</name>
<dbReference type="STRING" id="247633.GP2143_02739"/>
<accession>A0YEG9</accession>
<dbReference type="EC" id="2.7.13.3" evidence="2"/>
<keyword evidence="7" id="KW-0472">Membrane</keyword>
<dbReference type="InterPro" id="IPR003661">
    <property type="entry name" value="HisK_dim/P_dom"/>
</dbReference>
<dbReference type="InterPro" id="IPR033414">
    <property type="entry name" value="Sensor_dom"/>
</dbReference>
<gene>
    <name evidence="9" type="ORF">GP2143_02739</name>
</gene>
<feature type="domain" description="Histidine kinase" evidence="8">
    <location>
        <begin position="292"/>
        <end position="506"/>
    </location>
</feature>
<sequence>MANFLPPGLSLNKAMIGKRLLLSILLFSSLVTIISTVFQLYFDFQKEVGQIEDRLDDVQNSYMASIGATLWNLDIAQLNLQMEGLRQLPDVVGVQVEEAPSDIAEPLRLSLGQFTETGAINRIYPITHLTENGLQPLGALKVQASLEAVYSRLWGKLIVILFSQGIQTFLVSLFILFIFHRLVTSHLMHIARHVGKFDLDTQQLPLTLDRASRDQRDELDQVIHAFNKMSDSLTVAYEGMRNANKALAQDIIARRKAEQEVRKLNAELEYRVSQRTAELQAANEELSSFCYSVSHDLRAPLRRVEGFRRLLLEDCGDLLTAQSQHCLSRIEEGTTEMTGMIDGFLRLSRSTLGEVNLEDIDITAQTKQLLNALQEREPERTVTVEIDNDMHAVVDRRFFIMLMNNLLDNAFKYSRHQPQPHIHVGQYTKAGQTVFFVRDNGAGFDMEYADRLFAPFSRLHKPEEFEGTGIGLATVQRIISRHGGKIWAESVPNEGATFYFSFTEDVNKSHAEGPQLGEIAS</sequence>
<dbReference type="GO" id="GO:0000155">
    <property type="term" value="F:phosphorelay sensor kinase activity"/>
    <property type="evidence" value="ECO:0007669"/>
    <property type="project" value="InterPro"/>
</dbReference>
<evidence type="ECO:0000313" key="9">
    <source>
        <dbReference type="EMBL" id="EAW30805.1"/>
    </source>
</evidence>
<dbReference type="Pfam" id="PF17149">
    <property type="entry name" value="CHASE5"/>
    <property type="match status" value="1"/>
</dbReference>
<dbReference type="SUPFAM" id="SSF47384">
    <property type="entry name" value="Homodimeric domain of signal transducing histidine kinase"/>
    <property type="match status" value="1"/>
</dbReference>
<evidence type="ECO:0000256" key="4">
    <source>
        <dbReference type="ARBA" id="ARBA00022679"/>
    </source>
</evidence>
<dbReference type="Gene3D" id="6.10.340.10">
    <property type="match status" value="1"/>
</dbReference>
<keyword evidence="6" id="KW-0175">Coiled coil</keyword>
<comment type="caution">
    <text evidence="9">The sequence shown here is derived from an EMBL/GenBank/DDBJ whole genome shotgun (WGS) entry which is preliminary data.</text>
</comment>
<dbReference type="OrthoDB" id="9808408at2"/>
<evidence type="ECO:0000256" key="5">
    <source>
        <dbReference type="ARBA" id="ARBA00022777"/>
    </source>
</evidence>
<keyword evidence="5 9" id="KW-0418">Kinase</keyword>
<evidence type="ECO:0000256" key="2">
    <source>
        <dbReference type="ARBA" id="ARBA00012438"/>
    </source>
</evidence>
<dbReference type="FunFam" id="1.10.287.130:FF:000070">
    <property type="entry name" value="Histidine kinase sensor protein"/>
    <property type="match status" value="1"/>
</dbReference>
<dbReference type="PANTHER" id="PTHR42878:SF15">
    <property type="entry name" value="BACTERIOPHYTOCHROME"/>
    <property type="match status" value="1"/>
</dbReference>
<keyword evidence="4" id="KW-0808">Transferase</keyword>
<evidence type="ECO:0000256" key="6">
    <source>
        <dbReference type="SAM" id="Coils"/>
    </source>
</evidence>
<proteinExistence type="predicted"/>
<evidence type="ECO:0000313" key="10">
    <source>
        <dbReference type="Proteomes" id="UP000004931"/>
    </source>
</evidence>
<dbReference type="Pfam" id="PF00512">
    <property type="entry name" value="HisKA"/>
    <property type="match status" value="1"/>
</dbReference>
<dbReference type="FunFam" id="3.30.565.10:FF:000006">
    <property type="entry name" value="Sensor histidine kinase WalK"/>
    <property type="match status" value="1"/>
</dbReference>
<feature type="transmembrane region" description="Helical" evidence="7">
    <location>
        <begin position="157"/>
        <end position="179"/>
    </location>
</feature>
<dbReference type="CDD" id="cd00082">
    <property type="entry name" value="HisKA"/>
    <property type="match status" value="1"/>
</dbReference>
<organism evidence="9 10">
    <name type="scientific">marine gamma proteobacterium HTCC2143</name>
    <dbReference type="NCBI Taxonomy" id="247633"/>
    <lineage>
        <taxon>Bacteria</taxon>
        <taxon>Pseudomonadati</taxon>
        <taxon>Pseudomonadota</taxon>
        <taxon>Gammaproteobacteria</taxon>
        <taxon>Cellvibrionales</taxon>
        <taxon>Spongiibacteraceae</taxon>
        <taxon>BD1-7 clade</taxon>
    </lineage>
</organism>
<dbReference type="GO" id="GO:0000156">
    <property type="term" value="F:phosphorelay response regulator activity"/>
    <property type="evidence" value="ECO:0007669"/>
    <property type="project" value="TreeGrafter"/>
</dbReference>
<dbReference type="SMART" id="SM00388">
    <property type="entry name" value="HisKA"/>
    <property type="match status" value="1"/>
</dbReference>
<dbReference type="InterPro" id="IPR004358">
    <property type="entry name" value="Sig_transdc_His_kin-like_C"/>
</dbReference>
<feature type="coiled-coil region" evidence="6">
    <location>
        <begin position="247"/>
        <end position="285"/>
    </location>
</feature>
<evidence type="ECO:0000256" key="7">
    <source>
        <dbReference type="SAM" id="Phobius"/>
    </source>
</evidence>
<dbReference type="Gene3D" id="3.30.565.10">
    <property type="entry name" value="Histidine kinase-like ATPase, C-terminal domain"/>
    <property type="match status" value="1"/>
</dbReference>
<evidence type="ECO:0000259" key="8">
    <source>
        <dbReference type="PROSITE" id="PS50109"/>
    </source>
</evidence>
<feature type="transmembrane region" description="Helical" evidence="7">
    <location>
        <begin position="20"/>
        <end position="42"/>
    </location>
</feature>
<dbReference type="SUPFAM" id="SSF55874">
    <property type="entry name" value="ATPase domain of HSP90 chaperone/DNA topoisomerase II/histidine kinase"/>
    <property type="match status" value="1"/>
</dbReference>
<evidence type="ECO:0000256" key="3">
    <source>
        <dbReference type="ARBA" id="ARBA00022553"/>
    </source>
</evidence>
<dbReference type="eggNOG" id="COG3829">
    <property type="taxonomic scope" value="Bacteria"/>
</dbReference>
<dbReference type="GO" id="GO:0007234">
    <property type="term" value="P:osmosensory signaling via phosphorelay pathway"/>
    <property type="evidence" value="ECO:0007669"/>
    <property type="project" value="TreeGrafter"/>
</dbReference>
<comment type="catalytic activity">
    <reaction evidence="1">
        <text>ATP + protein L-histidine = ADP + protein N-phospho-L-histidine.</text>
        <dbReference type="EC" id="2.7.13.3"/>
    </reaction>
</comment>
<dbReference type="InterPro" id="IPR050351">
    <property type="entry name" value="BphY/WalK/GraS-like"/>
</dbReference>
<keyword evidence="10" id="KW-1185">Reference proteome</keyword>
<dbReference type="EMBL" id="AAVT01000006">
    <property type="protein sequence ID" value="EAW30805.1"/>
    <property type="molecule type" value="Genomic_DNA"/>
</dbReference>
<dbReference type="InterPro" id="IPR036097">
    <property type="entry name" value="HisK_dim/P_sf"/>
</dbReference>
<dbReference type="AlphaFoldDB" id="A0YEG9"/>
<dbReference type="Proteomes" id="UP000004931">
    <property type="component" value="Unassembled WGS sequence"/>
</dbReference>